<dbReference type="GO" id="GO:0003676">
    <property type="term" value="F:nucleic acid binding"/>
    <property type="evidence" value="ECO:0007669"/>
    <property type="project" value="InterPro"/>
</dbReference>
<dbReference type="EMBL" id="CACVAQ010000388">
    <property type="protein sequence ID" value="CAA6826814.1"/>
    <property type="molecule type" value="Genomic_DNA"/>
</dbReference>
<dbReference type="InterPro" id="IPR038763">
    <property type="entry name" value="DHH_sf"/>
</dbReference>
<proteinExistence type="predicted"/>
<feature type="domain" description="DHHA1" evidence="2">
    <location>
        <begin position="243"/>
        <end position="326"/>
    </location>
</feature>
<dbReference type="SUPFAM" id="SSF64182">
    <property type="entry name" value="DHH phosphoesterases"/>
    <property type="match status" value="1"/>
</dbReference>
<dbReference type="InterPro" id="IPR003156">
    <property type="entry name" value="DHHA1_dom"/>
</dbReference>
<evidence type="ECO:0000259" key="1">
    <source>
        <dbReference type="Pfam" id="PF01368"/>
    </source>
</evidence>
<dbReference type="AlphaFoldDB" id="A0A6S6U536"/>
<reference evidence="3" key="1">
    <citation type="submission" date="2020-01" db="EMBL/GenBank/DDBJ databases">
        <authorList>
            <person name="Meier V. D."/>
            <person name="Meier V D."/>
        </authorList>
    </citation>
    <scope>NUCLEOTIDE SEQUENCE</scope>
    <source>
        <strain evidence="3">HLG_WM_MAG_10</strain>
    </source>
</reference>
<dbReference type="Gene3D" id="3.90.1640.10">
    <property type="entry name" value="inorganic pyrophosphatase (n-terminal core)"/>
    <property type="match status" value="1"/>
</dbReference>
<dbReference type="PANTHER" id="PTHR47618:SF1">
    <property type="entry name" value="BIFUNCTIONAL OLIGORIBONUCLEASE AND PAP PHOSPHATASE NRNA"/>
    <property type="match status" value="1"/>
</dbReference>
<organism evidence="3">
    <name type="scientific">uncultured Aureispira sp</name>
    <dbReference type="NCBI Taxonomy" id="1331704"/>
    <lineage>
        <taxon>Bacteria</taxon>
        <taxon>Pseudomonadati</taxon>
        <taxon>Bacteroidota</taxon>
        <taxon>Saprospiria</taxon>
        <taxon>Saprospirales</taxon>
        <taxon>Saprospiraceae</taxon>
        <taxon>Aureispira</taxon>
        <taxon>environmental samples</taxon>
    </lineage>
</organism>
<dbReference type="PANTHER" id="PTHR47618">
    <property type="entry name" value="BIFUNCTIONAL OLIGORIBONUCLEASE AND PAP PHOSPHATASE NRNA"/>
    <property type="match status" value="1"/>
</dbReference>
<accession>A0A6S6U536</accession>
<sequence length="341" mass="38520">MQNLEQLKDLLSTPKRIVITSHANPDGDALGSSLGLYHYLKKQGHRITVIMPTEMPQFLNWMKDFDNVLVYENTRTFSTKIVKDAELIFALDYNGLGRIESMGSLVGDSKAYKVMIDHHIDPDDFCQAVLSDVTASSTCQLVYEFIEMMDDLDQLDLDILNALYVGILTDTGGFRYATSARLFRIVASMLESGIDNNKLTDLVFNSYTVKSFNLLAYCISNCLEILDEYNTGIITISHADHRKYNIQRGDLEGVVNFILKIRKIRCAALITERRDIVKLSLRSKGDFSVQKICSEHFNGGGHKNASGGASKKSFKEVIEQFKNVIQNDYKEELTKELVIEL</sequence>
<feature type="domain" description="DDH" evidence="1">
    <location>
        <begin position="16"/>
        <end position="167"/>
    </location>
</feature>
<protein>
    <submittedName>
        <fullName evidence="3">FIG146085: 3'-to-5' oligoribonuclease A, Bacillus type</fullName>
    </submittedName>
</protein>
<name>A0A6S6U536_9BACT</name>
<dbReference type="InterPro" id="IPR051319">
    <property type="entry name" value="Oligoribo/pAp-PDE_c-di-AMP_PDE"/>
</dbReference>
<dbReference type="Pfam" id="PF01368">
    <property type="entry name" value="DHH"/>
    <property type="match status" value="1"/>
</dbReference>
<dbReference type="Pfam" id="PF02272">
    <property type="entry name" value="DHHA1"/>
    <property type="match status" value="1"/>
</dbReference>
<dbReference type="InterPro" id="IPR001667">
    <property type="entry name" value="DDH_dom"/>
</dbReference>
<evidence type="ECO:0000259" key="2">
    <source>
        <dbReference type="Pfam" id="PF02272"/>
    </source>
</evidence>
<evidence type="ECO:0000313" key="3">
    <source>
        <dbReference type="EMBL" id="CAA6826814.1"/>
    </source>
</evidence>
<gene>
    <name evidence="3" type="ORF">HELGO_WM20975</name>
</gene>
<dbReference type="Gene3D" id="3.10.310.30">
    <property type="match status" value="1"/>
</dbReference>